<dbReference type="OrthoDB" id="10067at2157"/>
<keyword evidence="3" id="KW-0456">Lyase</keyword>
<reference evidence="5 6" key="1">
    <citation type="submission" date="2010-05" db="EMBL/GenBank/DDBJ databases">
        <title>Complete sequence of Methanococcus voltae A3.</title>
        <authorList>
            <consortium name="US DOE Joint Genome Institute"/>
            <person name="Lucas S."/>
            <person name="Copeland A."/>
            <person name="Lapidus A."/>
            <person name="Cheng J.-F."/>
            <person name="Bruce D."/>
            <person name="Goodwin L."/>
            <person name="Pitluck S."/>
            <person name="Lowry S."/>
            <person name="Clum A."/>
            <person name="Land M."/>
            <person name="Hauser L."/>
            <person name="Kyrpides N."/>
            <person name="Mikhailova N."/>
            <person name="Whitman W.B."/>
            <person name="Woyke T."/>
        </authorList>
    </citation>
    <scope>NUCLEOTIDE SEQUENCE [LARGE SCALE GENOMIC DNA]</scope>
    <source>
        <strain evidence="6">ATCC BAA-1334 / A3</strain>
    </source>
</reference>
<accession>D7DSB8</accession>
<dbReference type="eggNOG" id="arCOG01530">
    <property type="taxonomic scope" value="Archaea"/>
</dbReference>
<dbReference type="InterPro" id="IPR002820">
    <property type="entry name" value="Mopterin_CF_biosynth-C_dom"/>
</dbReference>
<dbReference type="STRING" id="456320.Mvol_0368"/>
<evidence type="ECO:0000256" key="3">
    <source>
        <dbReference type="HAMAP-Rule" id="MF_01224"/>
    </source>
</evidence>
<feature type="binding site" evidence="3">
    <location>
        <begin position="118"/>
        <end position="119"/>
    </location>
    <ligand>
        <name>substrate</name>
    </ligand>
</feature>
<dbReference type="InParanoid" id="D7DSB8"/>
<dbReference type="Gene3D" id="3.30.70.640">
    <property type="entry name" value="Molybdopterin cofactor biosynthesis C (MoaC) domain"/>
    <property type="match status" value="1"/>
</dbReference>
<keyword evidence="6" id="KW-1185">Reference proteome</keyword>
<dbReference type="HAMAP" id="MF_01224_A">
    <property type="entry name" value="MoaC_A"/>
    <property type="match status" value="1"/>
</dbReference>
<dbReference type="Proteomes" id="UP000007722">
    <property type="component" value="Chromosome"/>
</dbReference>
<comment type="catalytic activity">
    <reaction evidence="3">
        <text>(8S)-3',8-cyclo-7,8-dihydroguanosine 5'-triphosphate = cyclic pyranopterin phosphate + diphosphate</text>
        <dbReference type="Rhea" id="RHEA:49580"/>
        <dbReference type="ChEBI" id="CHEBI:33019"/>
        <dbReference type="ChEBI" id="CHEBI:59648"/>
        <dbReference type="ChEBI" id="CHEBI:131766"/>
        <dbReference type="EC" id="4.6.1.17"/>
    </reaction>
</comment>
<keyword evidence="2 3" id="KW-0501">Molybdenum cofactor biosynthesis</keyword>
<dbReference type="EC" id="4.6.1.17" evidence="3"/>
<dbReference type="Pfam" id="PF01967">
    <property type="entry name" value="MoaC"/>
    <property type="match status" value="1"/>
</dbReference>
<sequence length="165" mass="18252">MENIKNTQELTHVDENGVKIVDISKKNDVYRECTAKGLIKLKPSTIKAIVKNEIAKGDVLTTAQVAGTMAVKNTSNMIPMCHPVPITSAKVRFEVDEEDNTVEAICKVKSTYKTGIEMEALTGVSVALLTVWDMVKAIEKDENGQYPNTNISNIMVVEKIKRDIE</sequence>
<comment type="subunit">
    <text evidence="3">Homohexamer; trimer of dimers.</text>
</comment>
<evidence type="ECO:0000256" key="1">
    <source>
        <dbReference type="ARBA" id="ARBA00005046"/>
    </source>
</evidence>
<dbReference type="InterPro" id="IPR050105">
    <property type="entry name" value="MoCo_biosynth_MoaA/MoaC"/>
</dbReference>
<dbReference type="SUPFAM" id="SSF55040">
    <property type="entry name" value="Molybdenum cofactor biosynthesis protein C, MoaC"/>
    <property type="match status" value="1"/>
</dbReference>
<dbReference type="NCBIfam" id="NF008999">
    <property type="entry name" value="PRK12343.1"/>
    <property type="match status" value="1"/>
</dbReference>
<comment type="pathway">
    <text evidence="1 3">Cofactor biosynthesis; molybdopterin biosynthesis.</text>
</comment>
<comment type="function">
    <text evidence="3">Catalyzes the conversion of (8S)-3',8-cyclo-7,8-dihydroguanosine 5'-triphosphate to cyclic pyranopterin monophosphate (cPMP).</text>
</comment>
<protein>
    <recommendedName>
        <fullName evidence="3">Probable cyclic pyranopterin monophosphate synthase</fullName>
        <ecNumber evidence="3">4.6.1.17</ecNumber>
    </recommendedName>
    <alternativeName>
        <fullName evidence="3">Molybdenum cofactor biosynthesis protein C</fullName>
    </alternativeName>
</protein>
<dbReference type="InterPro" id="IPR023047">
    <property type="entry name" value="Mo_CF_biosynth-C_arc"/>
</dbReference>
<dbReference type="KEGG" id="mvo:Mvol_0368"/>
<dbReference type="PANTHER" id="PTHR22960:SF0">
    <property type="entry name" value="MOLYBDENUM COFACTOR BIOSYNTHESIS PROTEIN 1"/>
    <property type="match status" value="1"/>
</dbReference>
<feature type="active site" evidence="3">
    <location>
        <position position="133"/>
    </location>
</feature>
<organism evidence="5 6">
    <name type="scientific">Methanococcus voltae (strain ATCC BAA-1334 / A3)</name>
    <dbReference type="NCBI Taxonomy" id="456320"/>
    <lineage>
        <taxon>Archaea</taxon>
        <taxon>Methanobacteriati</taxon>
        <taxon>Methanobacteriota</taxon>
        <taxon>Methanomada group</taxon>
        <taxon>Methanococci</taxon>
        <taxon>Methanococcales</taxon>
        <taxon>Methanococcaceae</taxon>
        <taxon>Methanococcus</taxon>
    </lineage>
</organism>
<dbReference type="AlphaFoldDB" id="D7DSB8"/>
<dbReference type="GO" id="GO:0061799">
    <property type="term" value="F:cyclic pyranopterin monophosphate synthase activity"/>
    <property type="evidence" value="ECO:0007669"/>
    <property type="project" value="UniProtKB-UniRule"/>
</dbReference>
<dbReference type="GO" id="GO:0061798">
    <property type="term" value="F:GTP 3',8'-cyclase activity"/>
    <property type="evidence" value="ECO:0007669"/>
    <property type="project" value="TreeGrafter"/>
</dbReference>
<gene>
    <name evidence="3" type="primary">moaC</name>
    <name evidence="5" type="ordered locus">Mvol_0368</name>
</gene>
<dbReference type="CDD" id="cd01419">
    <property type="entry name" value="MoaC_A"/>
    <property type="match status" value="1"/>
</dbReference>
<feature type="binding site" evidence="3">
    <location>
        <begin position="80"/>
        <end position="82"/>
    </location>
    <ligand>
        <name>substrate</name>
    </ligand>
</feature>
<evidence type="ECO:0000313" key="5">
    <source>
        <dbReference type="EMBL" id="ADI36028.1"/>
    </source>
</evidence>
<dbReference type="UniPathway" id="UPA00344"/>
<dbReference type="HOGENOM" id="CLU_074693_1_2_2"/>
<evidence type="ECO:0000256" key="2">
    <source>
        <dbReference type="ARBA" id="ARBA00023150"/>
    </source>
</evidence>
<name>D7DSB8_METV3</name>
<evidence type="ECO:0000313" key="6">
    <source>
        <dbReference type="Proteomes" id="UP000007722"/>
    </source>
</evidence>
<comment type="similarity">
    <text evidence="3">Belongs to the MoaC family.</text>
</comment>
<dbReference type="NCBIfam" id="NF006870">
    <property type="entry name" value="PRK09364.1"/>
    <property type="match status" value="1"/>
</dbReference>
<evidence type="ECO:0000259" key="4">
    <source>
        <dbReference type="Pfam" id="PF01967"/>
    </source>
</evidence>
<dbReference type="PANTHER" id="PTHR22960">
    <property type="entry name" value="MOLYBDOPTERIN COFACTOR SYNTHESIS PROTEIN A"/>
    <property type="match status" value="1"/>
</dbReference>
<dbReference type="FunCoup" id="D7DSB8">
    <property type="interactions" value="104"/>
</dbReference>
<feature type="domain" description="Molybdopterin cofactor biosynthesis C (MoaC)" evidence="4">
    <location>
        <begin position="21"/>
        <end position="160"/>
    </location>
</feature>
<dbReference type="InterPro" id="IPR023045">
    <property type="entry name" value="MoaC"/>
</dbReference>
<dbReference type="GO" id="GO:0006777">
    <property type="term" value="P:Mo-molybdopterin cofactor biosynthetic process"/>
    <property type="evidence" value="ECO:0007669"/>
    <property type="project" value="UniProtKB-UniRule"/>
</dbReference>
<proteinExistence type="inferred from homology"/>
<dbReference type="EMBL" id="CP002057">
    <property type="protein sequence ID" value="ADI36028.1"/>
    <property type="molecule type" value="Genomic_DNA"/>
</dbReference>
<dbReference type="InterPro" id="IPR036522">
    <property type="entry name" value="MoaC_sf"/>
</dbReference>
<dbReference type="NCBIfam" id="TIGR00581">
    <property type="entry name" value="moaC"/>
    <property type="match status" value="1"/>
</dbReference>